<accession>A0A1X7VBW9</accession>
<sequence>MLFVVKSYFEAFSNMMILKTCPGEKRVEHKVHLAAIYITCI</sequence>
<protein>
    <submittedName>
        <fullName evidence="1">Uncharacterized protein</fullName>
    </submittedName>
</protein>
<name>A0A1X7VBW9_AMPQE</name>
<dbReference type="InParanoid" id="A0A1X7VBW9"/>
<proteinExistence type="predicted"/>
<evidence type="ECO:0000313" key="1">
    <source>
        <dbReference type="EnsemblMetazoa" id="Aqu2.1.37795_001"/>
    </source>
</evidence>
<dbReference type="AlphaFoldDB" id="A0A1X7VBW9"/>
<dbReference type="EnsemblMetazoa" id="Aqu2.1.37795_001">
    <property type="protein sequence ID" value="Aqu2.1.37795_001"/>
    <property type="gene ID" value="Aqu2.1.37795"/>
</dbReference>
<organism evidence="1">
    <name type="scientific">Amphimedon queenslandica</name>
    <name type="common">Sponge</name>
    <dbReference type="NCBI Taxonomy" id="400682"/>
    <lineage>
        <taxon>Eukaryota</taxon>
        <taxon>Metazoa</taxon>
        <taxon>Porifera</taxon>
        <taxon>Demospongiae</taxon>
        <taxon>Heteroscleromorpha</taxon>
        <taxon>Haplosclerida</taxon>
        <taxon>Niphatidae</taxon>
        <taxon>Amphimedon</taxon>
    </lineage>
</organism>
<reference evidence="1" key="1">
    <citation type="submission" date="2017-05" db="UniProtKB">
        <authorList>
            <consortium name="EnsemblMetazoa"/>
        </authorList>
    </citation>
    <scope>IDENTIFICATION</scope>
</reference>